<feature type="domain" description="PiggyBac transposable element-derived protein" evidence="1">
    <location>
        <begin position="8"/>
        <end position="189"/>
    </location>
</feature>
<dbReference type="PANTHER" id="PTHR46599">
    <property type="entry name" value="PIGGYBAC TRANSPOSABLE ELEMENT-DERIVED PROTEIN 4"/>
    <property type="match status" value="1"/>
</dbReference>
<comment type="caution">
    <text evidence="2">The sequence shown here is derived from an EMBL/GenBank/DDBJ whole genome shotgun (WGS) entry which is preliminary data.</text>
</comment>
<organism evidence="2 3">
    <name type="scientific">Elysia crispata</name>
    <name type="common">lettuce slug</name>
    <dbReference type="NCBI Taxonomy" id="231223"/>
    <lineage>
        <taxon>Eukaryota</taxon>
        <taxon>Metazoa</taxon>
        <taxon>Spiralia</taxon>
        <taxon>Lophotrochozoa</taxon>
        <taxon>Mollusca</taxon>
        <taxon>Gastropoda</taxon>
        <taxon>Heterobranchia</taxon>
        <taxon>Euthyneura</taxon>
        <taxon>Panpulmonata</taxon>
        <taxon>Sacoglossa</taxon>
        <taxon>Placobranchoidea</taxon>
        <taxon>Plakobranchidae</taxon>
        <taxon>Elysia</taxon>
    </lineage>
</organism>
<name>A0AAE0Y6F2_9GAST</name>
<dbReference type="InterPro" id="IPR029526">
    <property type="entry name" value="PGBD"/>
</dbReference>
<dbReference type="AlphaFoldDB" id="A0AAE0Y6F2"/>
<reference evidence="2" key="1">
    <citation type="journal article" date="2023" name="G3 (Bethesda)">
        <title>A reference genome for the long-term kleptoplast-retaining sea slug Elysia crispata morphotype clarki.</title>
        <authorList>
            <person name="Eastman K.E."/>
            <person name="Pendleton A.L."/>
            <person name="Shaikh M.A."/>
            <person name="Suttiyut T."/>
            <person name="Ogas R."/>
            <person name="Tomko P."/>
            <person name="Gavelis G."/>
            <person name="Widhalm J.R."/>
            <person name="Wisecaver J.H."/>
        </authorList>
    </citation>
    <scope>NUCLEOTIDE SEQUENCE</scope>
    <source>
        <strain evidence="2">ECLA1</strain>
    </source>
</reference>
<gene>
    <name evidence="2" type="ORF">RRG08_026878</name>
</gene>
<dbReference type="EMBL" id="JAWDGP010006885">
    <property type="protein sequence ID" value="KAK3733766.1"/>
    <property type="molecule type" value="Genomic_DNA"/>
</dbReference>
<dbReference type="Proteomes" id="UP001283361">
    <property type="component" value="Unassembled WGS sequence"/>
</dbReference>
<proteinExistence type="predicted"/>
<protein>
    <recommendedName>
        <fullName evidence="1">PiggyBac transposable element-derived protein domain-containing protein</fullName>
    </recommendedName>
</protein>
<dbReference type="PANTHER" id="PTHR46599:SF6">
    <property type="entry name" value="DUAL SPECIFICITY PHOSPHATASE 26"/>
    <property type="match status" value="1"/>
</dbReference>
<dbReference type="Pfam" id="PF13843">
    <property type="entry name" value="DDE_Tnp_1_7"/>
    <property type="match status" value="1"/>
</dbReference>
<sequence length="256" mass="28672">MPGSKVQACDSSTNYPPRGTPYIGKTTSAKLAEIIFGIAANVVTTLTQDFCESSRKITCDNYFTDLKLAETFTKNKLTMVGTIKRNKRFLPKAFQEKKTHIPLGESKFLFRHETTFVSFQNKREKNVLLLSTMHIKAEVGDNDKPDIVLTYNKTKGGVDAMDQMTQAFTTKRKSKRWPMVYFFNILDLASIVAKSHNLHLSKPQQRLQKLTGQLGSKSNAHTAMQKRIGKQKLSAIDVNGTFAKITLCSSAKIVLS</sequence>
<evidence type="ECO:0000313" key="2">
    <source>
        <dbReference type="EMBL" id="KAK3733766.1"/>
    </source>
</evidence>
<evidence type="ECO:0000313" key="3">
    <source>
        <dbReference type="Proteomes" id="UP001283361"/>
    </source>
</evidence>
<evidence type="ECO:0000259" key="1">
    <source>
        <dbReference type="Pfam" id="PF13843"/>
    </source>
</evidence>
<keyword evidence="3" id="KW-1185">Reference proteome</keyword>
<accession>A0AAE0Y6F2</accession>